<sequence length="330" mass="36732">MRSDARVRSPHASGSRRRLQCRTRGQVVGGAASLTIAEICMQTARVLPCRQGTGGISYKDHPFLVHTRTLSYCTDSFNISYYELHSRGANQQASHKSVYDHRRSCATSRGFTSAMPAFWEGIGYLMEGDQVDRRRRGRSGSSGLSLIGRYTIAEAATLCACSASDHQRVNGSPQPMDIRNPRGVTRGISRLLKGCLMVGYQNDGDRERERESGPPEISLTERNQTMLPIQRVLENPIGNRYIPQLPIRVYRVNVQALSSEIRKIVGVYIFAVRIFSFETLAIIARRSRAPATVNPYSSSLFSNEFVPVIIATTPVIIATIESPLHHRSCM</sequence>
<evidence type="ECO:0000313" key="2">
    <source>
        <dbReference type="EMBL" id="GBP58647.1"/>
    </source>
</evidence>
<gene>
    <name evidence="2" type="ORF">EVAR_38108_1</name>
</gene>
<feature type="region of interest" description="Disordered" evidence="1">
    <location>
        <begin position="1"/>
        <end position="20"/>
    </location>
</feature>
<reference evidence="2 3" key="1">
    <citation type="journal article" date="2019" name="Commun. Biol.">
        <title>The bagworm genome reveals a unique fibroin gene that provides high tensile strength.</title>
        <authorList>
            <person name="Kono N."/>
            <person name="Nakamura H."/>
            <person name="Ohtoshi R."/>
            <person name="Tomita M."/>
            <person name="Numata K."/>
            <person name="Arakawa K."/>
        </authorList>
    </citation>
    <scope>NUCLEOTIDE SEQUENCE [LARGE SCALE GENOMIC DNA]</scope>
</reference>
<accession>A0A4C1X8T5</accession>
<dbReference type="Proteomes" id="UP000299102">
    <property type="component" value="Unassembled WGS sequence"/>
</dbReference>
<comment type="caution">
    <text evidence="2">The sequence shown here is derived from an EMBL/GenBank/DDBJ whole genome shotgun (WGS) entry which is preliminary data.</text>
</comment>
<protein>
    <submittedName>
        <fullName evidence="2">Uncharacterized protein</fullName>
    </submittedName>
</protein>
<organism evidence="2 3">
    <name type="scientific">Eumeta variegata</name>
    <name type="common">Bagworm moth</name>
    <name type="synonym">Eumeta japonica</name>
    <dbReference type="NCBI Taxonomy" id="151549"/>
    <lineage>
        <taxon>Eukaryota</taxon>
        <taxon>Metazoa</taxon>
        <taxon>Ecdysozoa</taxon>
        <taxon>Arthropoda</taxon>
        <taxon>Hexapoda</taxon>
        <taxon>Insecta</taxon>
        <taxon>Pterygota</taxon>
        <taxon>Neoptera</taxon>
        <taxon>Endopterygota</taxon>
        <taxon>Lepidoptera</taxon>
        <taxon>Glossata</taxon>
        <taxon>Ditrysia</taxon>
        <taxon>Tineoidea</taxon>
        <taxon>Psychidae</taxon>
        <taxon>Oiketicinae</taxon>
        <taxon>Eumeta</taxon>
    </lineage>
</organism>
<evidence type="ECO:0000256" key="1">
    <source>
        <dbReference type="SAM" id="MobiDB-lite"/>
    </source>
</evidence>
<evidence type="ECO:0000313" key="3">
    <source>
        <dbReference type="Proteomes" id="UP000299102"/>
    </source>
</evidence>
<proteinExistence type="predicted"/>
<dbReference type="AlphaFoldDB" id="A0A4C1X8T5"/>
<keyword evidence="3" id="KW-1185">Reference proteome</keyword>
<dbReference type="EMBL" id="BGZK01000741">
    <property type="protein sequence ID" value="GBP58647.1"/>
    <property type="molecule type" value="Genomic_DNA"/>
</dbReference>
<name>A0A4C1X8T5_EUMVA</name>